<dbReference type="EC" id="3.5.1.28" evidence="3"/>
<dbReference type="AlphaFoldDB" id="A0A6N2U5U4"/>
<dbReference type="PANTHER" id="PTHR30404:SF0">
    <property type="entry name" value="N-ACETYLMURAMOYL-L-ALANINE AMIDASE AMIC"/>
    <property type="match status" value="1"/>
</dbReference>
<dbReference type="PANTHER" id="PTHR30404">
    <property type="entry name" value="N-ACETYLMURAMOYL-L-ALANINE AMIDASE"/>
    <property type="match status" value="1"/>
</dbReference>
<reference evidence="3" key="1">
    <citation type="submission" date="2019-11" db="EMBL/GenBank/DDBJ databases">
        <authorList>
            <person name="Feng L."/>
        </authorList>
    </citation>
    <scope>NUCLEOTIDE SEQUENCE</scope>
    <source>
        <strain evidence="3">AcaccaeLFYP115</strain>
    </source>
</reference>
<name>A0A6N2U5U4_9FIRM</name>
<proteinExistence type="predicted"/>
<dbReference type="RefSeq" id="WP_006565438.1">
    <property type="nucleotide sequence ID" value="NZ_BAABZP010000001.1"/>
</dbReference>
<feature type="compositionally biased region" description="Low complexity" evidence="2">
    <location>
        <begin position="92"/>
        <end position="102"/>
    </location>
</feature>
<evidence type="ECO:0000313" key="3">
    <source>
        <dbReference type="EMBL" id="VYT12769.1"/>
    </source>
</evidence>
<dbReference type="GO" id="GO:0008745">
    <property type="term" value="F:N-acetylmuramoyl-L-alanine amidase activity"/>
    <property type="evidence" value="ECO:0007669"/>
    <property type="project" value="UniProtKB-EC"/>
</dbReference>
<dbReference type="SMART" id="SM00646">
    <property type="entry name" value="Ami_3"/>
    <property type="match status" value="1"/>
</dbReference>
<dbReference type="InterPro" id="IPR050695">
    <property type="entry name" value="N-acetylmuramoyl_amidase_3"/>
</dbReference>
<dbReference type="Pfam" id="PF01520">
    <property type="entry name" value="Amidase_3"/>
    <property type="match status" value="1"/>
</dbReference>
<evidence type="ECO:0000256" key="1">
    <source>
        <dbReference type="ARBA" id="ARBA00022801"/>
    </source>
</evidence>
<dbReference type="InterPro" id="IPR002508">
    <property type="entry name" value="MurNAc-LAA_cat"/>
</dbReference>
<gene>
    <name evidence="3" type="primary">amiC</name>
    <name evidence="3" type="ORF">ACLFYP115_01755</name>
</gene>
<dbReference type="SUPFAM" id="SSF53187">
    <property type="entry name" value="Zn-dependent exopeptidases"/>
    <property type="match status" value="1"/>
</dbReference>
<organism evidence="3">
    <name type="scientific">Anaerostipes caccae</name>
    <dbReference type="NCBI Taxonomy" id="105841"/>
    <lineage>
        <taxon>Bacteria</taxon>
        <taxon>Bacillati</taxon>
        <taxon>Bacillota</taxon>
        <taxon>Clostridia</taxon>
        <taxon>Lachnospirales</taxon>
        <taxon>Lachnospiraceae</taxon>
        <taxon>Anaerostipes</taxon>
    </lineage>
</organism>
<evidence type="ECO:0000256" key="2">
    <source>
        <dbReference type="SAM" id="MobiDB-lite"/>
    </source>
</evidence>
<keyword evidence="1 3" id="KW-0378">Hydrolase</keyword>
<accession>A0A6N2U5U4</accession>
<dbReference type="CDD" id="cd02696">
    <property type="entry name" value="MurNAc-LAA"/>
    <property type="match status" value="1"/>
</dbReference>
<dbReference type="GO" id="GO:0009253">
    <property type="term" value="P:peptidoglycan catabolic process"/>
    <property type="evidence" value="ECO:0007669"/>
    <property type="project" value="InterPro"/>
</dbReference>
<sequence>MKNRMKILAASVLILCAAVIGFAVLYFVRGDGKNKNGLSGTKRTASKKTTQKPTQKPEKKTYIVVIDPGHQREQDTSEEPIGPGASETKPKVSSGTSGVSSGLQEHELTLQVSKKLKKELKKRGYTVYMTRTTADVNISNAERAGYAKKMGADIFIRIHANGSESHAVRGALSMAPSKKNPYAASLAVKSQKLSRMVLDEYCKATGMKNRGVMLTDQMSGINWASMPVTILEMGFMSNPKDDMAMKEKEFQEKMAAGAAAGIDRYVQELESEEDR</sequence>
<dbReference type="Gene3D" id="3.40.630.40">
    <property type="entry name" value="Zn-dependent exopeptidases"/>
    <property type="match status" value="1"/>
</dbReference>
<dbReference type="GO" id="GO:0030288">
    <property type="term" value="C:outer membrane-bounded periplasmic space"/>
    <property type="evidence" value="ECO:0007669"/>
    <property type="project" value="TreeGrafter"/>
</dbReference>
<dbReference type="EMBL" id="CACRSQ010000003">
    <property type="protein sequence ID" value="VYT12769.1"/>
    <property type="molecule type" value="Genomic_DNA"/>
</dbReference>
<protein>
    <submittedName>
        <fullName evidence="3">N-acetylmuramoyl-L-alanine amidase AmiC</fullName>
        <ecNumber evidence="3">3.5.1.28</ecNumber>
    </submittedName>
</protein>
<feature type="region of interest" description="Disordered" evidence="2">
    <location>
        <begin position="36"/>
        <end position="104"/>
    </location>
</feature>